<dbReference type="AlphaFoldDB" id="A0A2A2H9K0"/>
<name>A0A2A2H9K0_METBR</name>
<evidence type="ECO:0000313" key="1">
    <source>
        <dbReference type="EMBL" id="PAV05950.1"/>
    </source>
</evidence>
<protein>
    <recommendedName>
        <fullName evidence="3">Ferrous iron transporter FeoA domain-containing protein</fullName>
    </recommendedName>
</protein>
<dbReference type="EMBL" id="LMVM01000001">
    <property type="protein sequence ID" value="PAV05950.1"/>
    <property type="molecule type" value="Genomic_DNA"/>
</dbReference>
<sequence>MKNMKIKSPHFKLIKKSTDGHTCTCSSGTGSKSACGCCGRSCKCAKKSFLPLAQMKKGQYCKIAHIKPGKYEKSHKMLSILHGSEVKIIQTSPSHVFQVENIQIAVDNTLRNNIYVDHLE</sequence>
<keyword evidence="2" id="KW-1185">Reference proteome</keyword>
<evidence type="ECO:0000313" key="2">
    <source>
        <dbReference type="Proteomes" id="UP000217784"/>
    </source>
</evidence>
<organism evidence="1 2">
    <name type="scientific">Methanobacterium bryantii</name>
    <dbReference type="NCBI Taxonomy" id="2161"/>
    <lineage>
        <taxon>Archaea</taxon>
        <taxon>Methanobacteriati</taxon>
        <taxon>Methanobacteriota</taxon>
        <taxon>Methanomada group</taxon>
        <taxon>Methanobacteria</taxon>
        <taxon>Methanobacteriales</taxon>
        <taxon>Methanobacteriaceae</taxon>
        <taxon>Methanobacterium</taxon>
    </lineage>
</organism>
<dbReference type="Proteomes" id="UP000217784">
    <property type="component" value="Unassembled WGS sequence"/>
</dbReference>
<reference evidence="1 2" key="1">
    <citation type="journal article" date="2017" name="BMC Genomics">
        <title>Genomic analysis of methanogenic archaea reveals a shift towards energy conservation.</title>
        <authorList>
            <person name="Gilmore S.P."/>
            <person name="Henske J.K."/>
            <person name="Sexton J.A."/>
            <person name="Solomon K.V."/>
            <person name="Seppala S."/>
            <person name="Yoo J.I."/>
            <person name="Huyett L.M."/>
            <person name="Pressman A."/>
            <person name="Cogan J.Z."/>
            <person name="Kivenson V."/>
            <person name="Peng X."/>
            <person name="Tan Y."/>
            <person name="Valentine D.L."/>
            <person name="O'Malley M.A."/>
        </authorList>
    </citation>
    <scope>NUCLEOTIDE SEQUENCE [LARGE SCALE GENOMIC DNA]</scope>
    <source>
        <strain evidence="1 2">M.o.H.</strain>
    </source>
</reference>
<proteinExistence type="predicted"/>
<dbReference type="RefSeq" id="WP_069583402.1">
    <property type="nucleotide sequence ID" value="NZ_LMVM01000001.1"/>
</dbReference>
<dbReference type="OrthoDB" id="24735at2157"/>
<comment type="caution">
    <text evidence="1">The sequence shown here is derived from an EMBL/GenBank/DDBJ whole genome shotgun (WGS) entry which is preliminary data.</text>
</comment>
<gene>
    <name evidence="1" type="ORF">ASJ80_13940</name>
</gene>
<accession>A0A2A2H9K0</accession>
<evidence type="ECO:0008006" key="3">
    <source>
        <dbReference type="Google" id="ProtNLM"/>
    </source>
</evidence>